<evidence type="ECO:0000256" key="2">
    <source>
        <dbReference type="ARBA" id="ARBA00022475"/>
    </source>
</evidence>
<evidence type="ECO:0000256" key="4">
    <source>
        <dbReference type="ARBA" id="ARBA00022989"/>
    </source>
</evidence>
<dbReference type="Proteomes" id="UP000397656">
    <property type="component" value="Chromosome 1"/>
</dbReference>
<feature type="transmembrane region" description="Helical" evidence="6">
    <location>
        <begin position="326"/>
        <end position="352"/>
    </location>
</feature>
<organism evidence="7 8">
    <name type="scientific">Cupriavidus basilensis</name>
    <dbReference type="NCBI Taxonomy" id="68895"/>
    <lineage>
        <taxon>Bacteria</taxon>
        <taxon>Pseudomonadati</taxon>
        <taxon>Pseudomonadota</taxon>
        <taxon>Betaproteobacteria</taxon>
        <taxon>Burkholderiales</taxon>
        <taxon>Burkholderiaceae</taxon>
        <taxon>Cupriavidus</taxon>
    </lineage>
</organism>
<feature type="transmembrane region" description="Helical" evidence="6">
    <location>
        <begin position="81"/>
        <end position="97"/>
    </location>
</feature>
<sequence length="397" mass="42156">MNTLSTINTPKRHTSGTRNPAVVLALACIALTVYMWLFLHAESQLSVAILLAVAIVAVIAGRKLGANRALEEAGVSRPGLARLWAVGGTLALIAAFYDAHFALLMICSVLLYTTACLGLTLQFGFSGVANFAGAAFFGIGSYATAVMAMHTGIPHLLIIVISGVIAALVGSMLITPVLRTRGHYAALVTIAFGILFKTFIEVNDVLGGPQGLQVPGMTVFGYALNDGFTVAGVDVSFYVSYALISLGICAGVFATVKALERSWVGLSMDVVRTDETAAATFGLHIARWKVVAFMLGNFFAGIAGSMYGMITGFVAPNNFTFSDSLLMLSIVILGGLGNAIGLIPAAIIVLVLPEKLQFIQEYRFLFYAALVIAILLFRPDGLLPRKTRLFFGRETSR</sequence>
<gene>
    <name evidence="7" type="ORF">F7R26_000380</name>
</gene>
<keyword evidence="3 6" id="KW-0812">Transmembrane</keyword>
<dbReference type="GO" id="GO:0005886">
    <property type="term" value="C:plasma membrane"/>
    <property type="evidence" value="ECO:0007669"/>
    <property type="project" value="UniProtKB-SubCell"/>
</dbReference>
<proteinExistence type="predicted"/>
<keyword evidence="4 6" id="KW-1133">Transmembrane helix</keyword>
<keyword evidence="5 6" id="KW-0472">Membrane</keyword>
<dbReference type="EMBL" id="CP062803">
    <property type="protein sequence ID" value="QOT78367.1"/>
    <property type="molecule type" value="Genomic_DNA"/>
</dbReference>
<feature type="transmembrane region" description="Helical" evidence="6">
    <location>
        <begin position="238"/>
        <end position="259"/>
    </location>
</feature>
<dbReference type="InterPro" id="IPR043428">
    <property type="entry name" value="LivM-like"/>
</dbReference>
<accession>A0A7M2H1Q6</accession>
<evidence type="ECO:0000256" key="3">
    <source>
        <dbReference type="ARBA" id="ARBA00022692"/>
    </source>
</evidence>
<feature type="transmembrane region" description="Helical" evidence="6">
    <location>
        <begin position="103"/>
        <end position="121"/>
    </location>
</feature>
<reference evidence="7 8" key="1">
    <citation type="submission" date="2020-10" db="EMBL/GenBank/DDBJ databases">
        <title>Complete genome sequence of Cupriavidus basilensis CCUG 49340T.</title>
        <authorList>
            <person name="Salva-Serra F."/>
            <person name="Donoso R.A."/>
            <person name="Cho K.H."/>
            <person name="Yoo J.A."/>
            <person name="Lee K."/>
            <person name="Yoon S.-H."/>
            <person name="Perez-Pantoja D."/>
            <person name="Moore E.R.B."/>
        </authorList>
    </citation>
    <scope>NUCLEOTIDE SEQUENCE [LARGE SCALE GENOMIC DNA]</scope>
    <source>
        <strain evidence="8">CCUG 49340</strain>
    </source>
</reference>
<feature type="transmembrane region" description="Helical" evidence="6">
    <location>
        <begin position="21"/>
        <end position="39"/>
    </location>
</feature>
<evidence type="ECO:0000313" key="7">
    <source>
        <dbReference type="EMBL" id="QOT78367.1"/>
    </source>
</evidence>
<feature type="transmembrane region" description="Helical" evidence="6">
    <location>
        <begin position="182"/>
        <end position="200"/>
    </location>
</feature>
<comment type="subcellular location">
    <subcellularLocation>
        <location evidence="1">Cell membrane</location>
        <topology evidence="1">Multi-pass membrane protein</topology>
    </subcellularLocation>
</comment>
<dbReference type="CDD" id="cd06581">
    <property type="entry name" value="TM_PBP1_LivM_like"/>
    <property type="match status" value="1"/>
</dbReference>
<name>A0A7M2H1Q6_9BURK</name>
<dbReference type="Pfam" id="PF02653">
    <property type="entry name" value="BPD_transp_2"/>
    <property type="match status" value="1"/>
</dbReference>
<dbReference type="AlphaFoldDB" id="A0A7M2H1Q6"/>
<evidence type="ECO:0000256" key="5">
    <source>
        <dbReference type="ARBA" id="ARBA00023136"/>
    </source>
</evidence>
<dbReference type="PANTHER" id="PTHR30482:SF20">
    <property type="entry name" value="HIGH-AFFINITY BRANCHED-CHAIN AMINO ACID TRANSPORT SYSTEM PERMEASE PROTEIN LIVM"/>
    <property type="match status" value="1"/>
</dbReference>
<feature type="transmembrane region" description="Helical" evidence="6">
    <location>
        <begin position="45"/>
        <end position="61"/>
    </location>
</feature>
<keyword evidence="2" id="KW-1003">Cell membrane</keyword>
<dbReference type="PANTHER" id="PTHR30482">
    <property type="entry name" value="HIGH-AFFINITY BRANCHED-CHAIN AMINO ACID TRANSPORT SYSTEM PERMEASE"/>
    <property type="match status" value="1"/>
</dbReference>
<feature type="transmembrane region" description="Helical" evidence="6">
    <location>
        <begin position="155"/>
        <end position="175"/>
    </location>
</feature>
<evidence type="ECO:0000256" key="6">
    <source>
        <dbReference type="SAM" id="Phobius"/>
    </source>
</evidence>
<dbReference type="GO" id="GO:0015658">
    <property type="term" value="F:branched-chain amino acid transmembrane transporter activity"/>
    <property type="evidence" value="ECO:0007669"/>
    <property type="project" value="InterPro"/>
</dbReference>
<feature type="transmembrane region" description="Helical" evidence="6">
    <location>
        <begin position="290"/>
        <end position="314"/>
    </location>
</feature>
<evidence type="ECO:0000256" key="1">
    <source>
        <dbReference type="ARBA" id="ARBA00004651"/>
    </source>
</evidence>
<evidence type="ECO:0000313" key="8">
    <source>
        <dbReference type="Proteomes" id="UP000397656"/>
    </source>
</evidence>
<feature type="transmembrane region" description="Helical" evidence="6">
    <location>
        <begin position="364"/>
        <end position="383"/>
    </location>
</feature>
<protein>
    <submittedName>
        <fullName evidence="7">Branched-chain amino acid ABC transporter permease</fullName>
    </submittedName>
</protein>
<feature type="transmembrane region" description="Helical" evidence="6">
    <location>
        <begin position="128"/>
        <end position="149"/>
    </location>
</feature>
<dbReference type="InterPro" id="IPR001851">
    <property type="entry name" value="ABC_transp_permease"/>
</dbReference>